<dbReference type="CDD" id="cd06171">
    <property type="entry name" value="Sigma70_r4"/>
    <property type="match status" value="1"/>
</dbReference>
<protein>
    <submittedName>
        <fullName evidence="7">Sigma-70 family RNA polymerase sigma factor</fullName>
    </submittedName>
</protein>
<dbReference type="Gene3D" id="1.10.10.10">
    <property type="entry name" value="Winged helix-like DNA-binding domain superfamily/Winged helix DNA-binding domain"/>
    <property type="match status" value="1"/>
</dbReference>
<dbReference type="RefSeq" id="WP_183120541.1">
    <property type="nucleotide sequence ID" value="NZ_JABEQF010000016.1"/>
</dbReference>
<dbReference type="InterPro" id="IPR013325">
    <property type="entry name" value="RNA_pol_sigma_r2"/>
</dbReference>
<feature type="domain" description="RNA polymerase sigma factor 70 region 4 type 2" evidence="6">
    <location>
        <begin position="103"/>
        <end position="150"/>
    </location>
</feature>
<sequence length="160" mass="18195">MTAWAIPHPRWLSLHARIRRITGRHDAEDLLQAAVQRFLERGPEGVQNPDAYLVRSARNLAVDQARRERHGAVAPYEGDDVGSVPCPSPQPDAVLMARQRLQRLREGCAQLDARTREIFLLHRLEGLSYRDIALRLEISVSAVEKHVSKAICFLTEWVMD</sequence>
<gene>
    <name evidence="7" type="ORF">HLH34_15870</name>
</gene>
<dbReference type="Proteomes" id="UP000555756">
    <property type="component" value="Unassembled WGS sequence"/>
</dbReference>
<evidence type="ECO:0000256" key="3">
    <source>
        <dbReference type="ARBA" id="ARBA00023082"/>
    </source>
</evidence>
<dbReference type="SUPFAM" id="SSF88659">
    <property type="entry name" value="Sigma3 and sigma4 domains of RNA polymerase sigma factors"/>
    <property type="match status" value="1"/>
</dbReference>
<dbReference type="NCBIfam" id="TIGR02937">
    <property type="entry name" value="sigma70-ECF"/>
    <property type="match status" value="1"/>
</dbReference>
<dbReference type="SUPFAM" id="SSF88946">
    <property type="entry name" value="Sigma2 domain of RNA polymerase sigma factors"/>
    <property type="match status" value="1"/>
</dbReference>
<keyword evidence="3" id="KW-0731">Sigma factor</keyword>
<accession>A0A7W4PF80</accession>
<dbReference type="PANTHER" id="PTHR43133:SF63">
    <property type="entry name" value="RNA POLYMERASE SIGMA FACTOR FECI-RELATED"/>
    <property type="match status" value="1"/>
</dbReference>
<dbReference type="PANTHER" id="PTHR43133">
    <property type="entry name" value="RNA POLYMERASE ECF-TYPE SIGMA FACTO"/>
    <property type="match status" value="1"/>
</dbReference>
<keyword evidence="8" id="KW-1185">Reference proteome</keyword>
<dbReference type="InterPro" id="IPR013324">
    <property type="entry name" value="RNA_pol_sigma_r3/r4-like"/>
</dbReference>
<evidence type="ECO:0000313" key="7">
    <source>
        <dbReference type="EMBL" id="MBB2191415.1"/>
    </source>
</evidence>
<keyword evidence="2" id="KW-0805">Transcription regulation</keyword>
<dbReference type="GO" id="GO:0006352">
    <property type="term" value="P:DNA-templated transcription initiation"/>
    <property type="evidence" value="ECO:0007669"/>
    <property type="project" value="InterPro"/>
</dbReference>
<proteinExistence type="inferred from homology"/>
<dbReference type="InterPro" id="IPR014284">
    <property type="entry name" value="RNA_pol_sigma-70_dom"/>
</dbReference>
<dbReference type="GO" id="GO:0003677">
    <property type="term" value="F:DNA binding"/>
    <property type="evidence" value="ECO:0007669"/>
    <property type="project" value="InterPro"/>
</dbReference>
<dbReference type="Pfam" id="PF04542">
    <property type="entry name" value="Sigma70_r2"/>
    <property type="match status" value="1"/>
</dbReference>
<evidence type="ECO:0000256" key="1">
    <source>
        <dbReference type="ARBA" id="ARBA00010641"/>
    </source>
</evidence>
<dbReference type="EMBL" id="JABEQF010000016">
    <property type="protein sequence ID" value="MBB2191415.1"/>
    <property type="molecule type" value="Genomic_DNA"/>
</dbReference>
<dbReference type="InterPro" id="IPR007627">
    <property type="entry name" value="RNA_pol_sigma70_r2"/>
</dbReference>
<dbReference type="Pfam" id="PF08281">
    <property type="entry name" value="Sigma70_r4_2"/>
    <property type="match status" value="1"/>
</dbReference>
<dbReference type="InterPro" id="IPR013249">
    <property type="entry name" value="RNA_pol_sigma70_r4_t2"/>
</dbReference>
<name>A0A7W4PF80_9PROT</name>
<keyword evidence="4" id="KW-0804">Transcription</keyword>
<evidence type="ECO:0000259" key="6">
    <source>
        <dbReference type="Pfam" id="PF08281"/>
    </source>
</evidence>
<comment type="similarity">
    <text evidence="1">Belongs to the sigma-70 factor family. ECF subfamily.</text>
</comment>
<comment type="caution">
    <text evidence="7">The sequence shown here is derived from an EMBL/GenBank/DDBJ whole genome shotgun (WGS) entry which is preliminary data.</text>
</comment>
<dbReference type="AlphaFoldDB" id="A0A7W4PF80"/>
<dbReference type="InterPro" id="IPR036388">
    <property type="entry name" value="WH-like_DNA-bd_sf"/>
</dbReference>
<dbReference type="InterPro" id="IPR039425">
    <property type="entry name" value="RNA_pol_sigma-70-like"/>
</dbReference>
<feature type="domain" description="RNA polymerase sigma-70 region 2" evidence="5">
    <location>
        <begin position="14"/>
        <end position="69"/>
    </location>
</feature>
<organism evidence="7 8">
    <name type="scientific">Gluconacetobacter azotocaptans</name>
    <dbReference type="NCBI Taxonomy" id="142834"/>
    <lineage>
        <taxon>Bacteria</taxon>
        <taxon>Pseudomonadati</taxon>
        <taxon>Pseudomonadota</taxon>
        <taxon>Alphaproteobacteria</taxon>
        <taxon>Acetobacterales</taxon>
        <taxon>Acetobacteraceae</taxon>
        <taxon>Gluconacetobacter</taxon>
    </lineage>
</organism>
<evidence type="ECO:0000256" key="4">
    <source>
        <dbReference type="ARBA" id="ARBA00023163"/>
    </source>
</evidence>
<evidence type="ECO:0000256" key="2">
    <source>
        <dbReference type="ARBA" id="ARBA00023015"/>
    </source>
</evidence>
<evidence type="ECO:0000259" key="5">
    <source>
        <dbReference type="Pfam" id="PF04542"/>
    </source>
</evidence>
<dbReference type="Gene3D" id="1.10.1740.10">
    <property type="match status" value="1"/>
</dbReference>
<reference evidence="7 8" key="1">
    <citation type="submission" date="2020-04" db="EMBL/GenBank/DDBJ databases">
        <title>Description of novel Gluconacetobacter.</title>
        <authorList>
            <person name="Sombolestani A."/>
        </authorList>
    </citation>
    <scope>NUCLEOTIDE SEQUENCE [LARGE SCALE GENOMIC DNA]</scope>
    <source>
        <strain evidence="7 8">LMG 21311</strain>
    </source>
</reference>
<evidence type="ECO:0000313" key="8">
    <source>
        <dbReference type="Proteomes" id="UP000555756"/>
    </source>
</evidence>
<dbReference type="GO" id="GO:0016987">
    <property type="term" value="F:sigma factor activity"/>
    <property type="evidence" value="ECO:0007669"/>
    <property type="project" value="UniProtKB-KW"/>
</dbReference>